<dbReference type="OrthoDB" id="2017408at2759"/>
<dbReference type="PANTHER" id="PTHR10381">
    <property type="entry name" value="ATP-DEPENDENT CLP PROTEASE PROTEOLYTIC SUBUNIT"/>
    <property type="match status" value="1"/>
</dbReference>
<evidence type="ECO:0000256" key="1">
    <source>
        <dbReference type="ARBA" id="ARBA00007039"/>
    </source>
</evidence>
<dbReference type="VEuPathDB" id="PiroplasmaDB:BEWA_012020"/>
<evidence type="ECO:0000313" key="4">
    <source>
        <dbReference type="Proteomes" id="UP000031512"/>
    </source>
</evidence>
<dbReference type="GO" id="GO:0006515">
    <property type="term" value="P:protein quality control for misfolded or incompletely synthesized proteins"/>
    <property type="evidence" value="ECO:0007669"/>
    <property type="project" value="TreeGrafter"/>
</dbReference>
<protein>
    <recommendedName>
        <fullName evidence="2">ATP-dependent Clp protease proteolytic subunit</fullName>
    </recommendedName>
</protein>
<dbReference type="InterPro" id="IPR001907">
    <property type="entry name" value="ClpP"/>
</dbReference>
<dbReference type="KEGG" id="beq:BEWA_012020"/>
<evidence type="ECO:0000256" key="2">
    <source>
        <dbReference type="RuleBase" id="RU003567"/>
    </source>
</evidence>
<sequence>MLILFTARERKPPDLNSLLLSERIVFIGLPIQPTVAHLVISQLLYLDYDSAEKPIKIYINTDDSITDNNELSVSEIGALNIVDVMNYLKNDIITLNLGKAYGPAAVILGSGTPGKRFVLPRSYTVLRQLPVSLSFRQAEDISIYSKEILKARKSTVQVLSKICNKTEDEILTKLKSGEYMNAKETIDYGLADKILDDIE</sequence>
<dbReference type="GO" id="GO:0004252">
    <property type="term" value="F:serine-type endopeptidase activity"/>
    <property type="evidence" value="ECO:0007669"/>
    <property type="project" value="InterPro"/>
</dbReference>
<organism evidence="3 4">
    <name type="scientific">Theileria equi strain WA</name>
    <dbReference type="NCBI Taxonomy" id="1537102"/>
    <lineage>
        <taxon>Eukaryota</taxon>
        <taxon>Sar</taxon>
        <taxon>Alveolata</taxon>
        <taxon>Apicomplexa</taxon>
        <taxon>Aconoidasida</taxon>
        <taxon>Piroplasmida</taxon>
        <taxon>Theileriidae</taxon>
        <taxon>Theileria</taxon>
    </lineage>
</organism>
<keyword evidence="4" id="KW-1185">Reference proteome</keyword>
<dbReference type="STRING" id="1537102.L1LBT9"/>
<dbReference type="PRINTS" id="PR00127">
    <property type="entry name" value="CLPPROTEASEP"/>
</dbReference>
<dbReference type="InterPro" id="IPR023562">
    <property type="entry name" value="ClpP/TepA"/>
</dbReference>
<dbReference type="AlphaFoldDB" id="L1LBT9"/>
<dbReference type="GO" id="GO:0051117">
    <property type="term" value="F:ATPase binding"/>
    <property type="evidence" value="ECO:0007669"/>
    <property type="project" value="TreeGrafter"/>
</dbReference>
<dbReference type="GO" id="GO:0009368">
    <property type="term" value="C:endopeptidase Clp complex"/>
    <property type="evidence" value="ECO:0007669"/>
    <property type="project" value="TreeGrafter"/>
</dbReference>
<comment type="caution">
    <text evidence="3">The sequence shown here is derived from an EMBL/GenBank/DDBJ whole genome shotgun (WGS) entry which is preliminary data.</text>
</comment>
<dbReference type="Gene3D" id="3.90.226.10">
    <property type="entry name" value="2-enoyl-CoA Hydratase, Chain A, domain 1"/>
    <property type="match status" value="1"/>
</dbReference>
<dbReference type="GO" id="GO:0004176">
    <property type="term" value="F:ATP-dependent peptidase activity"/>
    <property type="evidence" value="ECO:0007669"/>
    <property type="project" value="InterPro"/>
</dbReference>
<dbReference type="SUPFAM" id="SSF52096">
    <property type="entry name" value="ClpP/crotonase"/>
    <property type="match status" value="1"/>
</dbReference>
<dbReference type="PANTHER" id="PTHR10381:SF11">
    <property type="entry name" value="ATP-DEPENDENT CLP PROTEASE PROTEOLYTIC SUBUNIT, MITOCHONDRIAL"/>
    <property type="match status" value="1"/>
</dbReference>
<gene>
    <name evidence="3" type="ORF">BEWA_012020</name>
</gene>
<dbReference type="Pfam" id="PF00574">
    <property type="entry name" value="CLP_protease"/>
    <property type="match status" value="1"/>
</dbReference>
<comment type="similarity">
    <text evidence="1 2">Belongs to the peptidase S14 family.</text>
</comment>
<dbReference type="RefSeq" id="XP_004832095.1">
    <property type="nucleotide sequence ID" value="XM_004832038.1"/>
</dbReference>
<accession>L1LBT9</accession>
<reference evidence="3 4" key="1">
    <citation type="journal article" date="2012" name="BMC Genomics">
        <title>Comparative genomic analysis and phylogenetic position of Theileria equi.</title>
        <authorList>
            <person name="Kappmeyer L.S."/>
            <person name="Thiagarajan M."/>
            <person name="Herndon D.R."/>
            <person name="Ramsay J.D."/>
            <person name="Caler E."/>
            <person name="Djikeng A."/>
            <person name="Gillespie J.J."/>
            <person name="Lau A.O."/>
            <person name="Roalson E.H."/>
            <person name="Silva J.C."/>
            <person name="Silva M.G."/>
            <person name="Suarez C.E."/>
            <person name="Ueti M.W."/>
            <person name="Nene V.M."/>
            <person name="Mealey R.H."/>
            <person name="Knowles D.P."/>
            <person name="Brayton K.A."/>
        </authorList>
    </citation>
    <scope>NUCLEOTIDE SEQUENCE [LARGE SCALE GENOMIC DNA]</scope>
    <source>
        <strain evidence="3 4">WA</strain>
    </source>
</reference>
<dbReference type="EMBL" id="ACOU01000004">
    <property type="protein sequence ID" value="EKX72643.1"/>
    <property type="molecule type" value="Genomic_DNA"/>
</dbReference>
<dbReference type="CDD" id="cd07017">
    <property type="entry name" value="S14_ClpP_2"/>
    <property type="match status" value="1"/>
</dbReference>
<dbReference type="eggNOG" id="KOG0840">
    <property type="taxonomic scope" value="Eukaryota"/>
</dbReference>
<dbReference type="GeneID" id="15804278"/>
<proteinExistence type="inferred from homology"/>
<dbReference type="Proteomes" id="UP000031512">
    <property type="component" value="Unassembled WGS sequence"/>
</dbReference>
<evidence type="ECO:0000313" key="3">
    <source>
        <dbReference type="EMBL" id="EKX72643.1"/>
    </source>
</evidence>
<name>L1LBT9_THEEQ</name>
<dbReference type="InterPro" id="IPR029045">
    <property type="entry name" value="ClpP/crotonase-like_dom_sf"/>
</dbReference>